<protein>
    <submittedName>
        <fullName evidence="2">Uncharacterized protein</fullName>
    </submittedName>
</protein>
<feature type="compositionally biased region" description="Basic residues" evidence="1">
    <location>
        <begin position="32"/>
        <end position="46"/>
    </location>
</feature>
<sequence>EDQSPGRRHRQRRCAGSQHRQLARAGRGIGRCARRQSRRLGRVRRVRGPDVQLAPDLRGVPQQPCSLHHEGL</sequence>
<gene>
    <name evidence="2" type="ORF">AVDCRST_MAG21-1255</name>
</gene>
<dbReference type="AlphaFoldDB" id="A0A6J4MZA2"/>
<feature type="compositionally biased region" description="Basic residues" evidence="1">
    <location>
        <begin position="1"/>
        <end position="13"/>
    </location>
</feature>
<dbReference type="EMBL" id="CADCUL010000091">
    <property type="protein sequence ID" value="CAA9373356.1"/>
    <property type="molecule type" value="Genomic_DNA"/>
</dbReference>
<feature type="region of interest" description="Disordered" evidence="1">
    <location>
        <begin position="1"/>
        <end position="72"/>
    </location>
</feature>
<name>A0A6J4MZA2_9ACTN</name>
<accession>A0A6J4MZA2</accession>
<reference evidence="2" key="1">
    <citation type="submission" date="2020-02" db="EMBL/GenBank/DDBJ databases">
        <authorList>
            <person name="Meier V. D."/>
        </authorList>
    </citation>
    <scope>NUCLEOTIDE SEQUENCE</scope>
    <source>
        <strain evidence="2">AVDCRST_MAG21</strain>
    </source>
</reference>
<evidence type="ECO:0000256" key="1">
    <source>
        <dbReference type="SAM" id="MobiDB-lite"/>
    </source>
</evidence>
<proteinExistence type="predicted"/>
<organism evidence="2">
    <name type="scientific">uncultured Nocardioidaceae bacterium</name>
    <dbReference type="NCBI Taxonomy" id="253824"/>
    <lineage>
        <taxon>Bacteria</taxon>
        <taxon>Bacillati</taxon>
        <taxon>Actinomycetota</taxon>
        <taxon>Actinomycetes</taxon>
        <taxon>Propionibacteriales</taxon>
        <taxon>Nocardioidaceae</taxon>
        <taxon>environmental samples</taxon>
    </lineage>
</organism>
<evidence type="ECO:0000313" key="2">
    <source>
        <dbReference type="EMBL" id="CAA9373356.1"/>
    </source>
</evidence>
<feature type="non-terminal residue" evidence="2">
    <location>
        <position position="72"/>
    </location>
</feature>
<feature type="non-terminal residue" evidence="2">
    <location>
        <position position="1"/>
    </location>
</feature>